<evidence type="ECO:0000256" key="1">
    <source>
        <dbReference type="SAM" id="MobiDB-lite"/>
    </source>
</evidence>
<accession>A0AA36NJM3</accession>
<evidence type="ECO:0000313" key="3">
    <source>
        <dbReference type="Proteomes" id="UP001178507"/>
    </source>
</evidence>
<feature type="region of interest" description="Disordered" evidence="1">
    <location>
        <begin position="144"/>
        <end position="183"/>
    </location>
</feature>
<dbReference type="AlphaFoldDB" id="A0AA36NJM3"/>
<feature type="compositionally biased region" description="Basic and acidic residues" evidence="1">
    <location>
        <begin position="158"/>
        <end position="171"/>
    </location>
</feature>
<dbReference type="EMBL" id="CAUJNA010003781">
    <property type="protein sequence ID" value="CAJ1409699.1"/>
    <property type="molecule type" value="Genomic_DNA"/>
</dbReference>
<name>A0AA36NJM3_9DINO</name>
<gene>
    <name evidence="2" type="ORF">EVOR1521_LOCUS30724</name>
</gene>
<sequence>MGTGGLVVFRSVRGDQKSVHAGVYACIYFHCDGYWTSLGVRLGEFLESCVLVNGLGPSNPAGRVCNGFGCLVAQFIAEFKGGPGHLYLFPTERALDMEFVYVVECQEAPPAGPVLSVKTWSSGKPEDEHGAKFMSPSDFRAFCERGGDDEDAAGEESSAPKETRGEPETVKTVDTCEAQAEQG</sequence>
<evidence type="ECO:0000313" key="2">
    <source>
        <dbReference type="EMBL" id="CAJ1409699.1"/>
    </source>
</evidence>
<organism evidence="2 3">
    <name type="scientific">Effrenium voratum</name>
    <dbReference type="NCBI Taxonomy" id="2562239"/>
    <lineage>
        <taxon>Eukaryota</taxon>
        <taxon>Sar</taxon>
        <taxon>Alveolata</taxon>
        <taxon>Dinophyceae</taxon>
        <taxon>Suessiales</taxon>
        <taxon>Symbiodiniaceae</taxon>
        <taxon>Effrenium</taxon>
    </lineage>
</organism>
<dbReference type="Proteomes" id="UP001178507">
    <property type="component" value="Unassembled WGS sequence"/>
</dbReference>
<reference evidence="2" key="1">
    <citation type="submission" date="2023-08" db="EMBL/GenBank/DDBJ databases">
        <authorList>
            <person name="Chen Y."/>
            <person name="Shah S."/>
            <person name="Dougan E. K."/>
            <person name="Thang M."/>
            <person name="Chan C."/>
        </authorList>
    </citation>
    <scope>NUCLEOTIDE SEQUENCE</scope>
</reference>
<comment type="caution">
    <text evidence="2">The sequence shown here is derived from an EMBL/GenBank/DDBJ whole genome shotgun (WGS) entry which is preliminary data.</text>
</comment>
<keyword evidence="3" id="KW-1185">Reference proteome</keyword>
<protein>
    <submittedName>
        <fullName evidence="2">Uncharacterized protein</fullName>
    </submittedName>
</protein>
<proteinExistence type="predicted"/>